<organism evidence="1 2">
    <name type="scientific">Agrobacterium tumefaciens</name>
    <dbReference type="NCBI Taxonomy" id="358"/>
    <lineage>
        <taxon>Bacteria</taxon>
        <taxon>Pseudomonadati</taxon>
        <taxon>Pseudomonadota</taxon>
        <taxon>Alphaproteobacteria</taxon>
        <taxon>Hyphomicrobiales</taxon>
        <taxon>Rhizobiaceae</taxon>
        <taxon>Rhizobium/Agrobacterium group</taxon>
        <taxon>Agrobacterium</taxon>
        <taxon>Agrobacterium tumefaciens complex</taxon>
    </lineage>
</organism>
<sequence length="234" mass="25733">MTAISYRDYAFDLYGRIQKLRRSTDTLASIEIAVCRNSFCYKSSETIGASCSRQSSYGPLSSKTELKPDLGGETTREIEAFFALPEIYAYTDAALSTERSPLARAHWDGTVALVEVQYQTSLTTWHQRMLFIGFSDPIHADFTVGIDDDLFVNGQNKGTQLFEWRAKKPTCEKVPDVGAALSSVSQVEASPSFRQRLSGLAQGRWLAHPRQPRGVAASIALPKSTAIATTGPAR</sequence>
<dbReference type="EMBL" id="LXPS01000003">
    <property type="protein sequence ID" value="OAE49253.1"/>
    <property type="molecule type" value="Genomic_DNA"/>
</dbReference>
<dbReference type="RefSeq" id="WP_063947414.1">
    <property type="nucleotide sequence ID" value="NZ_LXPS01000003.1"/>
</dbReference>
<gene>
    <name evidence="1" type="ORF">A7J57_01180</name>
</gene>
<name>A0A176XH06_AGRTU</name>
<evidence type="ECO:0000313" key="1">
    <source>
        <dbReference type="EMBL" id="OAE49253.1"/>
    </source>
</evidence>
<proteinExistence type="predicted"/>
<accession>A0A176XH06</accession>
<evidence type="ECO:0000313" key="2">
    <source>
        <dbReference type="Proteomes" id="UP000077098"/>
    </source>
</evidence>
<protein>
    <submittedName>
        <fullName evidence="1">Uncharacterized protein</fullName>
    </submittedName>
</protein>
<comment type="caution">
    <text evidence="1">The sequence shown here is derived from an EMBL/GenBank/DDBJ whole genome shotgun (WGS) entry which is preliminary data.</text>
</comment>
<reference evidence="1 2" key="1">
    <citation type="submission" date="2016-05" db="EMBL/GenBank/DDBJ databases">
        <authorList>
            <person name="Lavstsen T."/>
            <person name="Jespersen J.S."/>
        </authorList>
    </citation>
    <scope>NUCLEOTIDE SEQUENCE [LARGE SCALE GENOMIC DNA]</scope>
    <source>
        <strain evidence="1 2">KCJ1736</strain>
    </source>
</reference>
<dbReference type="Proteomes" id="UP000077098">
    <property type="component" value="Unassembled WGS sequence"/>
</dbReference>
<dbReference type="AlphaFoldDB" id="A0A176XH06"/>